<organism evidence="2 3">
    <name type="scientific">Colletotrichum asianum</name>
    <dbReference type="NCBI Taxonomy" id="702518"/>
    <lineage>
        <taxon>Eukaryota</taxon>
        <taxon>Fungi</taxon>
        <taxon>Dikarya</taxon>
        <taxon>Ascomycota</taxon>
        <taxon>Pezizomycotina</taxon>
        <taxon>Sordariomycetes</taxon>
        <taxon>Hypocreomycetidae</taxon>
        <taxon>Glomerellales</taxon>
        <taxon>Glomerellaceae</taxon>
        <taxon>Colletotrichum</taxon>
        <taxon>Colletotrichum gloeosporioides species complex</taxon>
    </lineage>
</organism>
<dbReference type="EMBL" id="WOWK01000003">
    <property type="protein sequence ID" value="KAF0331432.1"/>
    <property type="molecule type" value="Genomic_DNA"/>
</dbReference>
<feature type="region of interest" description="Disordered" evidence="1">
    <location>
        <begin position="1"/>
        <end position="24"/>
    </location>
</feature>
<evidence type="ECO:0000256" key="1">
    <source>
        <dbReference type="SAM" id="MobiDB-lite"/>
    </source>
</evidence>
<gene>
    <name evidence="2" type="ORF">GQ607_001178</name>
</gene>
<accession>A0A8H3ZX02</accession>
<dbReference type="AlphaFoldDB" id="A0A8H3ZX02"/>
<comment type="caution">
    <text evidence="2">The sequence shown here is derived from an EMBL/GenBank/DDBJ whole genome shotgun (WGS) entry which is preliminary data.</text>
</comment>
<sequence length="254" mass="27005">MTRTRIAPPRGAGVQPLSLHSSTTRHRAADHRLFSSICPALSGWAEGRPMNHPVIIPVSSVRGKGCRGKQGDGDTTQTPSDTNVLTRDPPQSPGTSNSSGKVLGGIRPPRTQHALCEERASALFISVSGSRLSASTRTSNISSCHMHLAPFLALRQLRLVVRGPFSLPTGAAIFRESSQTRSQPHATTRLLTGSSCHVRHQTQTGLPSDRDVASAGSPGSDVPLARLGWLGSTAKACASRQFVQTLCPINISRR</sequence>
<feature type="region of interest" description="Disordered" evidence="1">
    <location>
        <begin position="58"/>
        <end position="108"/>
    </location>
</feature>
<evidence type="ECO:0000313" key="2">
    <source>
        <dbReference type="EMBL" id="KAF0331432.1"/>
    </source>
</evidence>
<reference evidence="2 3" key="1">
    <citation type="submission" date="2019-12" db="EMBL/GenBank/DDBJ databases">
        <title>A genome sequence resource for the geographically widespread anthracnose pathogen Colletotrichum asianum.</title>
        <authorList>
            <person name="Meng Y."/>
        </authorList>
    </citation>
    <scope>NUCLEOTIDE SEQUENCE [LARGE SCALE GENOMIC DNA]</scope>
    <source>
        <strain evidence="2 3">ICMP 18580</strain>
    </source>
</reference>
<proteinExistence type="predicted"/>
<protein>
    <submittedName>
        <fullName evidence="2">Uncharacterized protein</fullName>
    </submittedName>
</protein>
<feature type="compositionally biased region" description="Polar residues" evidence="1">
    <location>
        <begin position="73"/>
        <end position="85"/>
    </location>
</feature>
<evidence type="ECO:0000313" key="3">
    <source>
        <dbReference type="Proteomes" id="UP000434172"/>
    </source>
</evidence>
<dbReference type="Proteomes" id="UP000434172">
    <property type="component" value="Unassembled WGS sequence"/>
</dbReference>
<name>A0A8H3ZX02_9PEZI</name>
<keyword evidence="3" id="KW-1185">Reference proteome</keyword>